<name>A6YPD3_TRIIF</name>
<keyword evidence="9" id="KW-0732">Signal</keyword>
<keyword evidence="4 7" id="KW-0720">Serine protease</keyword>
<dbReference type="InterPro" id="IPR001314">
    <property type="entry name" value="Peptidase_S1A"/>
</dbReference>
<keyword evidence="2 7" id="KW-0645">Protease</keyword>
<dbReference type="FunFam" id="2.40.10.10:FF:000036">
    <property type="entry name" value="Trypsin beta"/>
    <property type="match status" value="1"/>
</dbReference>
<dbReference type="PRINTS" id="PR00722">
    <property type="entry name" value="CHYMOTRYPSIN"/>
</dbReference>
<feature type="region of interest" description="Disordered" evidence="8">
    <location>
        <begin position="21"/>
        <end position="41"/>
    </location>
</feature>
<evidence type="ECO:0000256" key="3">
    <source>
        <dbReference type="ARBA" id="ARBA00022801"/>
    </source>
</evidence>
<dbReference type="PANTHER" id="PTHR24256">
    <property type="entry name" value="TRYPTASE-RELATED"/>
    <property type="match status" value="1"/>
</dbReference>
<proteinExistence type="evidence at transcript level"/>
<evidence type="ECO:0000256" key="5">
    <source>
        <dbReference type="ARBA" id="ARBA00023157"/>
    </source>
</evidence>
<evidence type="ECO:0000256" key="4">
    <source>
        <dbReference type="ARBA" id="ARBA00022825"/>
    </source>
</evidence>
<protein>
    <submittedName>
        <fullName evidence="11">Salivary trypsin</fullName>
    </submittedName>
</protein>
<comment type="subcellular location">
    <subcellularLocation>
        <location evidence="1">Secreted</location>
        <location evidence="1">Extracellular space</location>
    </subcellularLocation>
</comment>
<dbReference type="InterPro" id="IPR051487">
    <property type="entry name" value="Ser/Thr_Proteases_Immune/Dev"/>
</dbReference>
<dbReference type="InterPro" id="IPR018114">
    <property type="entry name" value="TRYPSIN_HIS"/>
</dbReference>
<comment type="similarity">
    <text evidence="6">Belongs to the peptidase S1 family. CLIP subfamily.</text>
</comment>
<dbReference type="SMART" id="SM00020">
    <property type="entry name" value="Tryp_SPc"/>
    <property type="match status" value="1"/>
</dbReference>
<dbReference type="GO" id="GO:0004252">
    <property type="term" value="F:serine-type endopeptidase activity"/>
    <property type="evidence" value="ECO:0007669"/>
    <property type="project" value="InterPro"/>
</dbReference>
<dbReference type="PROSITE" id="PS50240">
    <property type="entry name" value="TRYPSIN_DOM"/>
    <property type="match status" value="1"/>
</dbReference>
<dbReference type="SUPFAM" id="SSF50494">
    <property type="entry name" value="Trypsin-like serine proteases"/>
    <property type="match status" value="1"/>
</dbReference>
<feature type="domain" description="Peptidase S1" evidence="10">
    <location>
        <begin position="59"/>
        <end position="295"/>
    </location>
</feature>
<dbReference type="CDD" id="cd00190">
    <property type="entry name" value="Tryp_SPc"/>
    <property type="match status" value="1"/>
</dbReference>
<feature type="signal peptide" evidence="9">
    <location>
        <begin position="1"/>
        <end position="21"/>
    </location>
</feature>
<keyword evidence="5" id="KW-1015">Disulfide bond</keyword>
<evidence type="ECO:0000313" key="11">
    <source>
        <dbReference type="EMBL" id="ABR27829.1"/>
    </source>
</evidence>
<dbReference type="FunFam" id="2.40.10.10:FF:000068">
    <property type="entry name" value="transmembrane protease serine 2"/>
    <property type="match status" value="1"/>
</dbReference>
<evidence type="ECO:0000259" key="10">
    <source>
        <dbReference type="PROSITE" id="PS50240"/>
    </source>
</evidence>
<organism evidence="11">
    <name type="scientific">Triatoma infestans</name>
    <name type="common">Assassin bug</name>
    <dbReference type="NCBI Taxonomy" id="30076"/>
    <lineage>
        <taxon>Eukaryota</taxon>
        <taxon>Metazoa</taxon>
        <taxon>Ecdysozoa</taxon>
        <taxon>Arthropoda</taxon>
        <taxon>Hexapoda</taxon>
        <taxon>Insecta</taxon>
        <taxon>Pterygota</taxon>
        <taxon>Neoptera</taxon>
        <taxon>Paraneoptera</taxon>
        <taxon>Hemiptera</taxon>
        <taxon>Heteroptera</taxon>
        <taxon>Panheteroptera</taxon>
        <taxon>Cimicomorpha</taxon>
        <taxon>Reduviidae</taxon>
        <taxon>Triatominae</taxon>
        <taxon>Triatoma</taxon>
    </lineage>
</organism>
<dbReference type="InterPro" id="IPR001254">
    <property type="entry name" value="Trypsin_dom"/>
</dbReference>
<evidence type="ECO:0000256" key="6">
    <source>
        <dbReference type="ARBA" id="ARBA00024195"/>
    </source>
</evidence>
<dbReference type="InterPro" id="IPR043504">
    <property type="entry name" value="Peptidase_S1_PA_chymotrypsin"/>
</dbReference>
<accession>A6YPD3</accession>
<dbReference type="EMBL" id="EF638944">
    <property type="protein sequence ID" value="ABR27829.1"/>
    <property type="molecule type" value="mRNA"/>
</dbReference>
<reference evidence="11" key="2">
    <citation type="journal article" date="2008" name="Insect Biochem. Mol. Biol.">
        <title>An insight into the sialome of the blood-sucking bug Triatoma infestans, a vector of Chagas' disease.</title>
        <authorList>
            <person name="Assumpcao T.C."/>
            <person name="Francischetti I.M."/>
            <person name="Andersen J.F."/>
            <person name="Schwarz A."/>
            <person name="Santana J.M."/>
            <person name="Ribeiro J.M."/>
        </authorList>
    </citation>
    <scope>NUCLEOTIDE SEQUENCE</scope>
    <source>
        <tissue evidence="11">Salivary gland</tissue>
    </source>
</reference>
<dbReference type="AlphaFoldDB" id="A6YPD3"/>
<keyword evidence="3 7" id="KW-0378">Hydrolase</keyword>
<dbReference type="InterPro" id="IPR009003">
    <property type="entry name" value="Peptidase_S1_PA"/>
</dbReference>
<reference evidence="11" key="1">
    <citation type="submission" date="2007-05" db="EMBL/GenBank/DDBJ databases">
        <authorList>
            <person name="Douchkov D."/>
            <person name="Schweizer P."/>
        </authorList>
    </citation>
    <scope>NUCLEOTIDE SEQUENCE</scope>
    <source>
        <tissue evidence="11">Salivary gland</tissue>
    </source>
</reference>
<evidence type="ECO:0000256" key="8">
    <source>
        <dbReference type="SAM" id="MobiDB-lite"/>
    </source>
</evidence>
<feature type="chain" id="PRO_5002705699" evidence="9">
    <location>
        <begin position="22"/>
        <end position="308"/>
    </location>
</feature>
<dbReference type="GO" id="GO:0005576">
    <property type="term" value="C:extracellular region"/>
    <property type="evidence" value="ECO:0007669"/>
    <property type="project" value="UniProtKB-SubCell"/>
</dbReference>
<dbReference type="GO" id="GO:0006508">
    <property type="term" value="P:proteolysis"/>
    <property type="evidence" value="ECO:0007669"/>
    <property type="project" value="UniProtKB-KW"/>
</dbReference>
<dbReference type="Pfam" id="PF00089">
    <property type="entry name" value="Trypsin"/>
    <property type="match status" value="1"/>
</dbReference>
<dbReference type="PROSITE" id="PS00134">
    <property type="entry name" value="TRYPSIN_HIS"/>
    <property type="match status" value="1"/>
</dbReference>
<evidence type="ECO:0000256" key="1">
    <source>
        <dbReference type="ARBA" id="ARBA00004239"/>
    </source>
</evidence>
<evidence type="ECO:0000256" key="2">
    <source>
        <dbReference type="ARBA" id="ARBA00022670"/>
    </source>
</evidence>
<dbReference type="PROSITE" id="PS00135">
    <property type="entry name" value="TRYPSIN_SER"/>
    <property type="match status" value="1"/>
</dbReference>
<evidence type="ECO:0000256" key="9">
    <source>
        <dbReference type="SAM" id="SignalP"/>
    </source>
</evidence>
<dbReference type="Gene3D" id="2.40.10.10">
    <property type="entry name" value="Trypsin-like serine proteases"/>
    <property type="match status" value="1"/>
</dbReference>
<evidence type="ECO:0000256" key="7">
    <source>
        <dbReference type="RuleBase" id="RU363034"/>
    </source>
</evidence>
<sequence length="308" mass="34398">MNYLYLLIGLVVVVEVPHAHTQGEGDDDEDSSEYGNRNVPGDKTTNCDCGWANKEDKRIIGGEETNVNEYPMMAGLFYKPKELLFCGGSIITQYHILTAAHCTQPFEEDVRDIQIVSGEHDQDKVDESSSTVYIDVLNFVPHEGYYLIGHRHDIAIILLKDKIVYTNIVGPACMPTEPIDMIGHKIKVLGWGKLSANGPSSKVLMKVYLNVVPLEECNNTHEYIGLVERRQICTYHPTKDSCQGDSGGPLLWLDREINRYVLAAVTSYGLSCATDVPGVNTNISYYMPWIQKVVAETRPEAPICTKQN</sequence>
<dbReference type="InterPro" id="IPR033116">
    <property type="entry name" value="TRYPSIN_SER"/>
</dbReference>